<reference evidence="2" key="1">
    <citation type="journal article" date="2020" name="Nat. Ecol. Evol.">
        <title>Deeply conserved synteny resolves early events in vertebrate evolution.</title>
        <authorList>
            <person name="Simakov O."/>
            <person name="Marletaz F."/>
            <person name="Yue J.X."/>
            <person name="O'Connell B."/>
            <person name="Jenkins J."/>
            <person name="Brandt A."/>
            <person name="Calef R."/>
            <person name="Tung C.H."/>
            <person name="Huang T.K."/>
            <person name="Schmutz J."/>
            <person name="Satoh N."/>
            <person name="Yu J.K."/>
            <person name="Putnam N.H."/>
            <person name="Green R.E."/>
            <person name="Rokhsar D.S."/>
        </authorList>
    </citation>
    <scope>NUCLEOTIDE SEQUENCE [LARGE SCALE GENOMIC DNA]</scope>
    <source>
        <strain evidence="2">S238N-H82</strain>
    </source>
</reference>
<dbReference type="OMA" id="NTICITW"/>
<dbReference type="KEGG" id="bfo:118409384"/>
<feature type="transmembrane region" description="Helical" evidence="1">
    <location>
        <begin position="80"/>
        <end position="97"/>
    </location>
</feature>
<name>A0A9J7KLY9_BRAFL</name>
<dbReference type="AlphaFoldDB" id="A0A9J7KLY9"/>
<gene>
    <name evidence="3" type="primary">LOC118409384</name>
</gene>
<evidence type="ECO:0000313" key="2">
    <source>
        <dbReference type="Proteomes" id="UP000001554"/>
    </source>
</evidence>
<keyword evidence="1" id="KW-0472">Membrane</keyword>
<feature type="transmembrane region" description="Helical" evidence="1">
    <location>
        <begin position="109"/>
        <end position="129"/>
    </location>
</feature>
<feature type="transmembrane region" description="Helical" evidence="1">
    <location>
        <begin position="6"/>
        <end position="27"/>
    </location>
</feature>
<dbReference type="Proteomes" id="UP000001554">
    <property type="component" value="Chromosome 2"/>
</dbReference>
<dbReference type="OrthoDB" id="10077420at2759"/>
<feature type="transmembrane region" description="Helical" evidence="1">
    <location>
        <begin position="39"/>
        <end position="60"/>
    </location>
</feature>
<feature type="transmembrane region" description="Helical" evidence="1">
    <location>
        <begin position="203"/>
        <end position="221"/>
    </location>
</feature>
<keyword evidence="2" id="KW-1185">Reference proteome</keyword>
<proteinExistence type="predicted"/>
<keyword evidence="1" id="KW-0812">Transmembrane</keyword>
<keyword evidence="1" id="KW-1133">Transmembrane helix</keyword>
<dbReference type="RefSeq" id="XP_035666268.1">
    <property type="nucleotide sequence ID" value="XM_035810375.1"/>
</dbReference>
<evidence type="ECO:0000256" key="1">
    <source>
        <dbReference type="SAM" id="Phobius"/>
    </source>
</evidence>
<feature type="transmembrane region" description="Helical" evidence="1">
    <location>
        <begin position="149"/>
        <end position="173"/>
    </location>
</feature>
<sequence length="247" mass="28073">MTIEFDLALVLTIHSVLNTTCVLWRILSMLYWMVATQKGLWNNSGSAFGLLLAVVGLNGLTDWPIEHFHFNSQNVVIMEVLNQVLLYVLVFLVHNMREERAIPMSIRHRVCYALLVENAAAFSLTLNYVQTATLATTLLAQRFGFETEFVSSLHLIFFAICVMSTVSVEFVYLHKFRWTVAAHVPIQLWASTLYHQSAINGKIVCVLIALNALLVFIKLVPEKCNYYLTFSLKNNQDEGTDQRALKV</sequence>
<reference evidence="3" key="2">
    <citation type="submission" date="2025-08" db="UniProtKB">
        <authorList>
            <consortium name="RefSeq"/>
        </authorList>
    </citation>
    <scope>IDENTIFICATION</scope>
    <source>
        <strain evidence="3">S238N-H82</strain>
        <tissue evidence="3">Testes</tissue>
    </source>
</reference>
<evidence type="ECO:0000313" key="3">
    <source>
        <dbReference type="RefSeq" id="XP_035666268.1"/>
    </source>
</evidence>
<organism evidence="2 3">
    <name type="scientific">Branchiostoma floridae</name>
    <name type="common">Florida lancelet</name>
    <name type="synonym">Amphioxus</name>
    <dbReference type="NCBI Taxonomy" id="7739"/>
    <lineage>
        <taxon>Eukaryota</taxon>
        <taxon>Metazoa</taxon>
        <taxon>Chordata</taxon>
        <taxon>Cephalochordata</taxon>
        <taxon>Leptocardii</taxon>
        <taxon>Amphioxiformes</taxon>
        <taxon>Branchiostomatidae</taxon>
        <taxon>Branchiostoma</taxon>
    </lineage>
</organism>
<dbReference type="GeneID" id="118409384"/>
<protein>
    <submittedName>
        <fullName evidence="3">Uncharacterized protein LOC118409384</fullName>
    </submittedName>
</protein>
<accession>A0A9J7KLY9</accession>